<gene>
    <name evidence="2" type="ORF">EVAR_98367_1</name>
</gene>
<sequence length="206" mass="22886">MSNTHAHALTLRAATNGLVWFQLKPSTLIKTIVLFAVTDALDLAIALTPLSRGRLPEKRRQRAHSGATATTKQSRAASRDHRSSRHRDGDARWTSFKRLITRHRIVSADHDGRNCVIAPRTAASDARLLTGDSKIVEVSFGCNKASHRRLRGARAFEHRRQKTSCLVTGPSAADRETGRPRAIHQSGTARSKNIPSYRPRNIDPFM</sequence>
<organism evidence="2 3">
    <name type="scientific">Eumeta variegata</name>
    <name type="common">Bagworm moth</name>
    <name type="synonym">Eumeta japonica</name>
    <dbReference type="NCBI Taxonomy" id="151549"/>
    <lineage>
        <taxon>Eukaryota</taxon>
        <taxon>Metazoa</taxon>
        <taxon>Ecdysozoa</taxon>
        <taxon>Arthropoda</taxon>
        <taxon>Hexapoda</taxon>
        <taxon>Insecta</taxon>
        <taxon>Pterygota</taxon>
        <taxon>Neoptera</taxon>
        <taxon>Endopterygota</taxon>
        <taxon>Lepidoptera</taxon>
        <taxon>Glossata</taxon>
        <taxon>Ditrysia</taxon>
        <taxon>Tineoidea</taxon>
        <taxon>Psychidae</taxon>
        <taxon>Oiketicinae</taxon>
        <taxon>Eumeta</taxon>
    </lineage>
</organism>
<dbReference type="EMBL" id="BGZK01002582">
    <property type="protein sequence ID" value="GBP95073.1"/>
    <property type="molecule type" value="Genomic_DNA"/>
</dbReference>
<proteinExistence type="predicted"/>
<evidence type="ECO:0000256" key="1">
    <source>
        <dbReference type="SAM" id="MobiDB-lite"/>
    </source>
</evidence>
<evidence type="ECO:0000313" key="2">
    <source>
        <dbReference type="EMBL" id="GBP95073.1"/>
    </source>
</evidence>
<feature type="compositionally biased region" description="Basic and acidic residues" evidence="1">
    <location>
        <begin position="77"/>
        <end position="90"/>
    </location>
</feature>
<protein>
    <submittedName>
        <fullName evidence="2">Uncharacterized protein</fullName>
    </submittedName>
</protein>
<feature type="region of interest" description="Disordered" evidence="1">
    <location>
        <begin position="55"/>
        <end position="90"/>
    </location>
</feature>
<reference evidence="2 3" key="1">
    <citation type="journal article" date="2019" name="Commun. Biol.">
        <title>The bagworm genome reveals a unique fibroin gene that provides high tensile strength.</title>
        <authorList>
            <person name="Kono N."/>
            <person name="Nakamura H."/>
            <person name="Ohtoshi R."/>
            <person name="Tomita M."/>
            <person name="Numata K."/>
            <person name="Arakawa K."/>
        </authorList>
    </citation>
    <scope>NUCLEOTIDE SEQUENCE [LARGE SCALE GENOMIC DNA]</scope>
</reference>
<accession>A0A4C2A6Y2</accession>
<feature type="region of interest" description="Disordered" evidence="1">
    <location>
        <begin position="168"/>
        <end position="206"/>
    </location>
</feature>
<feature type="compositionally biased region" description="Polar residues" evidence="1">
    <location>
        <begin position="185"/>
        <end position="194"/>
    </location>
</feature>
<evidence type="ECO:0000313" key="3">
    <source>
        <dbReference type="Proteomes" id="UP000299102"/>
    </source>
</evidence>
<dbReference type="Proteomes" id="UP000299102">
    <property type="component" value="Unassembled WGS sequence"/>
</dbReference>
<keyword evidence="3" id="KW-1185">Reference proteome</keyword>
<comment type="caution">
    <text evidence="2">The sequence shown here is derived from an EMBL/GenBank/DDBJ whole genome shotgun (WGS) entry which is preliminary data.</text>
</comment>
<dbReference type="AlphaFoldDB" id="A0A4C2A6Y2"/>
<name>A0A4C2A6Y2_EUMVA</name>